<proteinExistence type="predicted"/>
<dbReference type="EMBL" id="CM051403">
    <property type="protein sequence ID" value="KAJ4709217.1"/>
    <property type="molecule type" value="Genomic_DNA"/>
</dbReference>
<gene>
    <name evidence="1" type="ORF">OWV82_019045</name>
</gene>
<comment type="caution">
    <text evidence="1">The sequence shown here is derived from an EMBL/GenBank/DDBJ whole genome shotgun (WGS) entry which is preliminary data.</text>
</comment>
<dbReference type="Proteomes" id="UP001164539">
    <property type="component" value="Chromosome 10"/>
</dbReference>
<reference evidence="1 2" key="1">
    <citation type="journal article" date="2023" name="Science">
        <title>Complex scaffold remodeling in plant triterpene biosynthesis.</title>
        <authorList>
            <person name="De La Pena R."/>
            <person name="Hodgson H."/>
            <person name="Liu J.C."/>
            <person name="Stephenson M.J."/>
            <person name="Martin A.C."/>
            <person name="Owen C."/>
            <person name="Harkess A."/>
            <person name="Leebens-Mack J."/>
            <person name="Jimenez L.E."/>
            <person name="Osbourn A."/>
            <person name="Sattely E.S."/>
        </authorList>
    </citation>
    <scope>NUCLEOTIDE SEQUENCE [LARGE SCALE GENOMIC DNA]</scope>
    <source>
        <strain evidence="2">cv. JPN11</strain>
        <tissue evidence="1">Leaf</tissue>
    </source>
</reference>
<keyword evidence="2" id="KW-1185">Reference proteome</keyword>
<evidence type="ECO:0000313" key="2">
    <source>
        <dbReference type="Proteomes" id="UP001164539"/>
    </source>
</evidence>
<sequence length="553" mass="62517">MKSCSSVFANKLGNLAKFFVTKIFCFRQCFRGLILSFIRFLVLQIDPLWNQLSYFLIISLVGYLVLRISNPRISSFNSRNIDVYFTSVSALTGSSMSTVETEVFSNFQLIVMTILMFIGGEVFISMLGLHATSKFYSKNQLFENKINPNNASLSSSSPSTNSRIIDQIELGLVSVSNTTHQDPNINNIENDTFNSSDDDYNFKYNSIRCLVYVILGYLLVIHVVGSGLVALYVSLVPSANQILKQKGLQILTFSVFTTVSTFSNSGFVPTNENMMVFKSSSLLLLILLPQGLFGNTLYPFFLRLLIWVLKRITNRAEFEYILKNSKEIVYRHLLSSTHSSFLAATAVGFIFVQLVLFCAMEWNSGSMEGLNPSEKLVASLFQVVNSRHTGESVFDLSIVSPAILVLFVVMMYLPPYTAFLPTKNRGRDSTNWKQIKENKNKSFVKNLIFSQLSYLVIFIILVCITEREKLKTDPLNFNVFNITLEVISAYGNVGFSTGYSCKRQLKPDDSCKDAWYGFVGRWSNQGKFILILVMFFGRIKKFNMKGGKAWKLS</sequence>
<name>A0ACC1XDL6_MELAZ</name>
<organism evidence="1 2">
    <name type="scientific">Melia azedarach</name>
    <name type="common">Chinaberry tree</name>
    <dbReference type="NCBI Taxonomy" id="155640"/>
    <lineage>
        <taxon>Eukaryota</taxon>
        <taxon>Viridiplantae</taxon>
        <taxon>Streptophyta</taxon>
        <taxon>Embryophyta</taxon>
        <taxon>Tracheophyta</taxon>
        <taxon>Spermatophyta</taxon>
        <taxon>Magnoliopsida</taxon>
        <taxon>eudicotyledons</taxon>
        <taxon>Gunneridae</taxon>
        <taxon>Pentapetalae</taxon>
        <taxon>rosids</taxon>
        <taxon>malvids</taxon>
        <taxon>Sapindales</taxon>
        <taxon>Meliaceae</taxon>
        <taxon>Melia</taxon>
    </lineage>
</organism>
<accession>A0ACC1XDL6</accession>
<evidence type="ECO:0000313" key="1">
    <source>
        <dbReference type="EMBL" id="KAJ4709217.1"/>
    </source>
</evidence>
<protein>
    <submittedName>
        <fullName evidence="1">Sodium transporter hkt1-like protein</fullName>
    </submittedName>
</protein>